<proteinExistence type="predicted"/>
<name>A0AAW1PUU5_9CHLO</name>
<protein>
    <submittedName>
        <fullName evidence="1">Uncharacterized protein</fullName>
    </submittedName>
</protein>
<evidence type="ECO:0000313" key="1">
    <source>
        <dbReference type="EMBL" id="KAK9812323.1"/>
    </source>
</evidence>
<evidence type="ECO:0000313" key="2">
    <source>
        <dbReference type="Proteomes" id="UP001465755"/>
    </source>
</evidence>
<dbReference type="Proteomes" id="UP001465755">
    <property type="component" value="Unassembled WGS sequence"/>
</dbReference>
<organism evidence="1 2">
    <name type="scientific">Symbiochloris irregularis</name>
    <dbReference type="NCBI Taxonomy" id="706552"/>
    <lineage>
        <taxon>Eukaryota</taxon>
        <taxon>Viridiplantae</taxon>
        <taxon>Chlorophyta</taxon>
        <taxon>core chlorophytes</taxon>
        <taxon>Trebouxiophyceae</taxon>
        <taxon>Trebouxiales</taxon>
        <taxon>Trebouxiaceae</taxon>
        <taxon>Symbiochloris</taxon>
    </lineage>
</organism>
<comment type="caution">
    <text evidence="1">The sequence shown here is derived from an EMBL/GenBank/DDBJ whole genome shotgun (WGS) entry which is preliminary data.</text>
</comment>
<dbReference type="AlphaFoldDB" id="A0AAW1PUU5"/>
<keyword evidence="2" id="KW-1185">Reference proteome</keyword>
<sequence length="173" mass="19112">MSGRNRQLEAEASAVAEMVTVEYIFKEVQATGTIQVNMMPPRDVGKSPYNQYSLLMPVNWVKLQCAADIRAASFSFKDAAKAQRRSEAVIYPMRTTDYVDDPHPFRFHNLRLPKPSPSKALVAYSVALSNRVPPTLEDGHLNVLFLVSLNADTPNNTLPPRIAAIPGLDSDLG</sequence>
<gene>
    <name evidence="1" type="ORF">WJX73_002293</name>
</gene>
<reference evidence="1 2" key="1">
    <citation type="journal article" date="2024" name="Nat. Commun.">
        <title>Phylogenomics reveals the evolutionary origins of lichenization in chlorophyte algae.</title>
        <authorList>
            <person name="Puginier C."/>
            <person name="Libourel C."/>
            <person name="Otte J."/>
            <person name="Skaloud P."/>
            <person name="Haon M."/>
            <person name="Grisel S."/>
            <person name="Petersen M."/>
            <person name="Berrin J.G."/>
            <person name="Delaux P.M."/>
            <person name="Dal Grande F."/>
            <person name="Keller J."/>
        </authorList>
    </citation>
    <scope>NUCLEOTIDE SEQUENCE [LARGE SCALE GENOMIC DNA]</scope>
    <source>
        <strain evidence="1 2">SAG 2036</strain>
    </source>
</reference>
<accession>A0AAW1PUU5</accession>
<dbReference type="EMBL" id="JALJOQ010000007">
    <property type="protein sequence ID" value="KAK9812323.1"/>
    <property type="molecule type" value="Genomic_DNA"/>
</dbReference>